<evidence type="ECO:0000313" key="1">
    <source>
        <dbReference type="EMBL" id="GAI29595.1"/>
    </source>
</evidence>
<reference evidence="1" key="1">
    <citation type="journal article" date="2014" name="Front. Microbiol.">
        <title>High frequency of phylogenetically diverse reductive dehalogenase-homologous genes in deep subseafloor sedimentary metagenomes.</title>
        <authorList>
            <person name="Kawai M."/>
            <person name="Futagami T."/>
            <person name="Toyoda A."/>
            <person name="Takaki Y."/>
            <person name="Nishi S."/>
            <person name="Hori S."/>
            <person name="Arai W."/>
            <person name="Tsubouchi T."/>
            <person name="Morono Y."/>
            <person name="Uchiyama I."/>
            <person name="Ito T."/>
            <person name="Fujiyama A."/>
            <person name="Inagaki F."/>
            <person name="Takami H."/>
        </authorList>
    </citation>
    <scope>NUCLEOTIDE SEQUENCE</scope>
    <source>
        <strain evidence="1">Expedition CK06-06</strain>
    </source>
</reference>
<protein>
    <submittedName>
        <fullName evidence="1">Uncharacterized protein</fullName>
    </submittedName>
</protein>
<name>X1NS27_9ZZZZ</name>
<comment type="caution">
    <text evidence="1">The sequence shown here is derived from an EMBL/GenBank/DDBJ whole genome shotgun (WGS) entry which is preliminary data.</text>
</comment>
<sequence>GLAEALGEVSKYANEERASLEELDSAITISIITGGELSEQQEAYMGLRQRMTDIDRTATQQKIDDLDRECIALLANMNTNLMTMEQI</sequence>
<gene>
    <name evidence="1" type="ORF">S06H3_24953</name>
</gene>
<feature type="non-terminal residue" evidence="1">
    <location>
        <position position="1"/>
    </location>
</feature>
<dbReference type="EMBL" id="BARV01014129">
    <property type="protein sequence ID" value="GAI29595.1"/>
    <property type="molecule type" value="Genomic_DNA"/>
</dbReference>
<organism evidence="1">
    <name type="scientific">marine sediment metagenome</name>
    <dbReference type="NCBI Taxonomy" id="412755"/>
    <lineage>
        <taxon>unclassified sequences</taxon>
        <taxon>metagenomes</taxon>
        <taxon>ecological metagenomes</taxon>
    </lineage>
</organism>
<feature type="non-terminal residue" evidence="1">
    <location>
        <position position="87"/>
    </location>
</feature>
<proteinExistence type="predicted"/>
<dbReference type="AlphaFoldDB" id="X1NS27"/>
<accession>X1NS27</accession>